<dbReference type="FunFam" id="3.40.640.10:FF:000083">
    <property type="entry name" value="Selenocysteine lyase"/>
    <property type="match status" value="1"/>
</dbReference>
<dbReference type="InterPro" id="IPR015422">
    <property type="entry name" value="PyrdxlP-dep_Trfase_small"/>
</dbReference>
<dbReference type="PANTHER" id="PTHR11601:SF62">
    <property type="entry name" value="SELENOCYSTEINE LYASE"/>
    <property type="match status" value="1"/>
</dbReference>
<dbReference type="GO" id="GO:0005829">
    <property type="term" value="C:cytosol"/>
    <property type="evidence" value="ECO:0007669"/>
    <property type="project" value="UniProtKB-SubCell"/>
</dbReference>
<dbReference type="GO" id="GO:0009000">
    <property type="term" value="F:selenocysteine lyase activity"/>
    <property type="evidence" value="ECO:0007669"/>
    <property type="project" value="UniProtKB-EC"/>
</dbReference>
<evidence type="ECO:0000256" key="6">
    <source>
        <dbReference type="ARBA" id="ARBA00022679"/>
    </source>
</evidence>
<keyword evidence="5" id="KW-0963">Cytoplasm</keyword>
<organism evidence="12 13">
    <name type="scientific">Owenia fusiformis</name>
    <name type="common">Polychaete worm</name>
    <dbReference type="NCBI Taxonomy" id="6347"/>
    <lineage>
        <taxon>Eukaryota</taxon>
        <taxon>Metazoa</taxon>
        <taxon>Spiralia</taxon>
        <taxon>Lophotrochozoa</taxon>
        <taxon>Annelida</taxon>
        <taxon>Polychaeta</taxon>
        <taxon>Sedentaria</taxon>
        <taxon>Canalipalpata</taxon>
        <taxon>Sabellida</taxon>
        <taxon>Oweniida</taxon>
        <taxon>Oweniidae</taxon>
        <taxon>Owenia</taxon>
    </lineage>
</organism>
<evidence type="ECO:0000256" key="11">
    <source>
        <dbReference type="ARBA" id="ARBA00040554"/>
    </source>
</evidence>
<dbReference type="InterPro" id="IPR000192">
    <property type="entry name" value="Aminotrans_V_dom"/>
</dbReference>
<dbReference type="Gene3D" id="1.10.260.50">
    <property type="match status" value="1"/>
</dbReference>
<dbReference type="AlphaFoldDB" id="A0A8J1TTW8"/>
<keyword evidence="13" id="KW-1185">Reference proteome</keyword>
<evidence type="ECO:0000256" key="2">
    <source>
        <dbReference type="ARBA" id="ARBA00004514"/>
    </source>
</evidence>
<comment type="caution">
    <text evidence="12">The sequence shown here is derived from an EMBL/GenBank/DDBJ whole genome shotgun (WGS) entry which is preliminary data.</text>
</comment>
<keyword evidence="7" id="KW-0663">Pyridoxal phosphate</keyword>
<dbReference type="EC" id="4.4.1.16" evidence="10"/>
<dbReference type="GO" id="GO:0016740">
    <property type="term" value="F:transferase activity"/>
    <property type="evidence" value="ECO:0007669"/>
    <property type="project" value="UniProtKB-KW"/>
</dbReference>
<dbReference type="FunFam" id="3.90.1150.10:FF:000065">
    <property type="entry name" value="Selenocysteine lyase"/>
    <property type="match status" value="1"/>
</dbReference>
<dbReference type="Gene3D" id="3.90.1150.10">
    <property type="entry name" value="Aspartate Aminotransferase, domain 1"/>
    <property type="match status" value="1"/>
</dbReference>
<dbReference type="PIRSF" id="PIRSF005572">
    <property type="entry name" value="NifS"/>
    <property type="match status" value="1"/>
</dbReference>
<comment type="cofactor">
    <cofactor evidence="1">
        <name>pyridoxal 5'-phosphate</name>
        <dbReference type="ChEBI" id="CHEBI:597326"/>
    </cofactor>
</comment>
<evidence type="ECO:0000256" key="3">
    <source>
        <dbReference type="ARBA" id="ARBA00009236"/>
    </source>
</evidence>
<protein>
    <recommendedName>
        <fullName evidence="11">Selenocysteine lyase</fullName>
        <ecNumber evidence="10">4.4.1.16</ecNumber>
    </recommendedName>
</protein>
<dbReference type="Pfam" id="PF00266">
    <property type="entry name" value="Aminotran_5"/>
    <property type="match status" value="1"/>
</dbReference>
<name>A0A8J1TTW8_OWEFU</name>
<evidence type="ECO:0000256" key="1">
    <source>
        <dbReference type="ARBA" id="ARBA00001933"/>
    </source>
</evidence>
<accession>A0A8J1TTW8</accession>
<sequence>MSDEVKEVEKRPLSGEACETNITKKPRTETNGKLNDNRCVYLDYNATTPLDVEVLHTISNTLQHAWGNPSSKSKPGIEAAKAVAVARQQVSEMIQAIPNDIVFTSGGTESNNLVLHTALKHFQKTHPESSDMKPHFITSNIEHDAVKLVLEHYKEEYEAEVTYVPVSHNTGAVEVQGVLDAIKSNTCLISIMLANNETGVIQPVQEICERVRSLPQYSSILLHTDAAQAIGKIEVSVRSLPVDYLTIVGHKFYGPRIGALYFRSSKTPEQASAPLYPMFFGGGQERNYRPGTENTGMIAGLGKACYLVTKNLENYAKHMRELRSYFESKLRSVYGERLHINGKFTESERLPNTSNVSIEGMHLKGSDVLRNCQCTQASVGAACHSATKFCVSSILTATGIPEHIAANAMRFSMGRETTMDDIDTVIFDIVKAIKAIDAHS</sequence>
<proteinExistence type="inferred from homology"/>
<dbReference type="Proteomes" id="UP000749559">
    <property type="component" value="Unassembled WGS sequence"/>
</dbReference>
<keyword evidence="6" id="KW-0808">Transferase</keyword>
<gene>
    <name evidence="12" type="ORF">OFUS_LOCUS3345</name>
</gene>
<dbReference type="InterPro" id="IPR015421">
    <property type="entry name" value="PyrdxlP-dep_Trfase_major"/>
</dbReference>
<reference evidence="12" key="1">
    <citation type="submission" date="2022-03" db="EMBL/GenBank/DDBJ databases">
        <authorList>
            <person name="Martin C."/>
        </authorList>
    </citation>
    <scope>NUCLEOTIDE SEQUENCE</scope>
</reference>
<dbReference type="SUPFAM" id="SSF53383">
    <property type="entry name" value="PLP-dependent transferases"/>
    <property type="match status" value="1"/>
</dbReference>
<comment type="subcellular location">
    <subcellularLocation>
        <location evidence="2">Cytoplasm</location>
        <location evidence="2">Cytosol</location>
    </subcellularLocation>
</comment>
<evidence type="ECO:0000256" key="9">
    <source>
        <dbReference type="ARBA" id="ARBA00037407"/>
    </source>
</evidence>
<evidence type="ECO:0000256" key="8">
    <source>
        <dbReference type="ARBA" id="ARBA00023239"/>
    </source>
</evidence>
<dbReference type="InterPro" id="IPR015424">
    <property type="entry name" value="PyrdxlP-dep_Trfase"/>
</dbReference>
<evidence type="ECO:0000256" key="4">
    <source>
        <dbReference type="ARBA" id="ARBA00011738"/>
    </source>
</evidence>
<comment type="similarity">
    <text evidence="3">Belongs to the class-V pyridoxal-phosphate-dependent aminotransferase family.</text>
</comment>
<evidence type="ECO:0000313" key="12">
    <source>
        <dbReference type="EMBL" id="CAH1776137.1"/>
    </source>
</evidence>
<comment type="function">
    <text evidence="9">Catalyzes the decomposition of L-selenocysteine to L-alanine and elemental selenium.</text>
</comment>
<evidence type="ECO:0000256" key="5">
    <source>
        <dbReference type="ARBA" id="ARBA00022490"/>
    </source>
</evidence>
<dbReference type="PANTHER" id="PTHR11601">
    <property type="entry name" value="CYSTEINE DESULFURYLASE FAMILY MEMBER"/>
    <property type="match status" value="1"/>
</dbReference>
<dbReference type="InterPro" id="IPR016454">
    <property type="entry name" value="Cysteine_dSase"/>
</dbReference>
<evidence type="ECO:0000256" key="10">
    <source>
        <dbReference type="ARBA" id="ARBA00039054"/>
    </source>
</evidence>
<evidence type="ECO:0000256" key="7">
    <source>
        <dbReference type="ARBA" id="ARBA00022898"/>
    </source>
</evidence>
<dbReference type="EMBL" id="CAIIXF020000001">
    <property type="protein sequence ID" value="CAH1776137.1"/>
    <property type="molecule type" value="Genomic_DNA"/>
</dbReference>
<keyword evidence="8" id="KW-0456">Lyase</keyword>
<comment type="subunit">
    <text evidence="4">Homodimer.</text>
</comment>
<dbReference type="OrthoDB" id="10250117at2759"/>
<evidence type="ECO:0000313" key="13">
    <source>
        <dbReference type="Proteomes" id="UP000749559"/>
    </source>
</evidence>
<dbReference type="Gene3D" id="3.40.640.10">
    <property type="entry name" value="Type I PLP-dependent aspartate aminotransferase-like (Major domain)"/>
    <property type="match status" value="1"/>
</dbReference>